<dbReference type="InterPro" id="IPR015424">
    <property type="entry name" value="PyrdxlP-dep_Trfase"/>
</dbReference>
<evidence type="ECO:0000256" key="2">
    <source>
        <dbReference type="ARBA" id="ARBA00022576"/>
    </source>
</evidence>
<dbReference type="PANTHER" id="PTHR42832:SF3">
    <property type="entry name" value="L-GLUTAMINE--4-(METHYLSULFANYL)-2-OXOBUTANOATE AMINOTRANSFERASE"/>
    <property type="match status" value="1"/>
</dbReference>
<comment type="similarity">
    <text evidence="4">Belongs to the class-I pyridoxal-phosphate-dependent aminotransferase family.</text>
</comment>
<dbReference type="EC" id="2.6.1.-" evidence="4"/>
<dbReference type="AlphaFoldDB" id="A0A7W7QEQ1"/>
<feature type="domain" description="Aminotransferase class I/classII large" evidence="5">
    <location>
        <begin position="31"/>
        <end position="363"/>
    </location>
</feature>
<comment type="cofactor">
    <cofactor evidence="1 4">
        <name>pyridoxal 5'-phosphate</name>
        <dbReference type="ChEBI" id="CHEBI:597326"/>
    </cofactor>
</comment>
<gene>
    <name evidence="6" type="ORF">FHR82_008200</name>
</gene>
<sequence length="365" mass="38264">MSGALEARLPDFPWDTLAEAGAKAGAHPDGLVDLSVGTPVDPVPPVIQEALTGAAWIPGYPTTHGTPALRQAAADALARRYGVLVDPVSVLPTIGSKELVAWLPTLLGVGAGDLVVLPSLAYPTYEVGARLAGADILRTDSTVAAGPARPKLLWLNSPSNPTGRVLPPEHLRKVVDWARERGTVVVSDECYLALGWESEPVSVLHESVSGGSHDGLLAVHSLSKSSNLAGYRAGYVTGDPALVERLLAVRKHAGMIVPHPVQAAMTAALTDDEHVATQKAAYAARRAVLRPALESAGFTVDHSEAGLYLWSTRGEDAWTTVDWLAARGILAAPGTFYGPAGDRHVRVALTATDERVETAAARLLA</sequence>
<dbReference type="SUPFAM" id="SSF53383">
    <property type="entry name" value="PLP-dependent transferases"/>
    <property type="match status" value="1"/>
</dbReference>
<evidence type="ECO:0000256" key="1">
    <source>
        <dbReference type="ARBA" id="ARBA00001933"/>
    </source>
</evidence>
<comment type="caution">
    <text evidence="6">The sequence shown here is derived from an EMBL/GenBank/DDBJ whole genome shotgun (WGS) entry which is preliminary data.</text>
</comment>
<evidence type="ECO:0000256" key="4">
    <source>
        <dbReference type="RuleBase" id="RU000481"/>
    </source>
</evidence>
<dbReference type="InterPro" id="IPR015421">
    <property type="entry name" value="PyrdxlP-dep_Trfase_major"/>
</dbReference>
<evidence type="ECO:0000313" key="7">
    <source>
        <dbReference type="Proteomes" id="UP000520767"/>
    </source>
</evidence>
<dbReference type="PANTHER" id="PTHR42832">
    <property type="entry name" value="AMINO ACID AMINOTRANSFERASE"/>
    <property type="match status" value="1"/>
</dbReference>
<evidence type="ECO:0000259" key="5">
    <source>
        <dbReference type="Pfam" id="PF00155"/>
    </source>
</evidence>
<keyword evidence="7" id="KW-1185">Reference proteome</keyword>
<dbReference type="InterPro" id="IPR004839">
    <property type="entry name" value="Aminotransferase_I/II_large"/>
</dbReference>
<evidence type="ECO:0000313" key="6">
    <source>
        <dbReference type="EMBL" id="MBB4911929.1"/>
    </source>
</evidence>
<dbReference type="EMBL" id="JACHJQ010000011">
    <property type="protein sequence ID" value="MBB4911929.1"/>
    <property type="molecule type" value="Genomic_DNA"/>
</dbReference>
<protein>
    <recommendedName>
        <fullName evidence="4">Aminotransferase</fullName>
        <ecNumber evidence="4">2.6.1.-</ecNumber>
    </recommendedName>
</protein>
<dbReference type="Gene3D" id="3.40.640.10">
    <property type="entry name" value="Type I PLP-dependent aspartate aminotransferase-like (Major domain)"/>
    <property type="match status" value="1"/>
</dbReference>
<accession>A0A7W7QEQ1</accession>
<proteinExistence type="inferred from homology"/>
<dbReference type="InterPro" id="IPR004838">
    <property type="entry name" value="NHTrfase_class1_PyrdxlP-BS"/>
</dbReference>
<dbReference type="InterPro" id="IPR015422">
    <property type="entry name" value="PyrdxlP-dep_Trfase_small"/>
</dbReference>
<name>A0A7W7QEQ1_9PSEU</name>
<reference evidence="6 7" key="1">
    <citation type="submission" date="2020-08" db="EMBL/GenBank/DDBJ databases">
        <title>Genomic Encyclopedia of Type Strains, Phase III (KMG-III): the genomes of soil and plant-associated and newly described type strains.</title>
        <authorList>
            <person name="Whitman W."/>
        </authorList>
    </citation>
    <scope>NUCLEOTIDE SEQUENCE [LARGE SCALE GENOMIC DNA]</scope>
    <source>
        <strain evidence="6 7">CECT 8960</strain>
    </source>
</reference>
<evidence type="ECO:0000256" key="3">
    <source>
        <dbReference type="ARBA" id="ARBA00022679"/>
    </source>
</evidence>
<dbReference type="NCBIfam" id="TIGR03539">
    <property type="entry name" value="DapC_actino"/>
    <property type="match status" value="1"/>
</dbReference>
<dbReference type="PROSITE" id="PS00105">
    <property type="entry name" value="AA_TRANSFER_CLASS_1"/>
    <property type="match status" value="1"/>
</dbReference>
<dbReference type="CDD" id="cd00609">
    <property type="entry name" value="AAT_like"/>
    <property type="match status" value="1"/>
</dbReference>
<keyword evidence="2 4" id="KW-0032">Aminotransferase</keyword>
<dbReference type="Gene3D" id="3.90.1150.10">
    <property type="entry name" value="Aspartate Aminotransferase, domain 1"/>
    <property type="match status" value="1"/>
</dbReference>
<dbReference type="GO" id="GO:0030170">
    <property type="term" value="F:pyridoxal phosphate binding"/>
    <property type="evidence" value="ECO:0007669"/>
    <property type="project" value="InterPro"/>
</dbReference>
<dbReference type="RefSeq" id="WP_184815913.1">
    <property type="nucleotide sequence ID" value="NZ_JACHJQ010000011.1"/>
</dbReference>
<dbReference type="Proteomes" id="UP000520767">
    <property type="component" value="Unassembled WGS sequence"/>
</dbReference>
<dbReference type="GO" id="GO:0008483">
    <property type="term" value="F:transaminase activity"/>
    <property type="evidence" value="ECO:0007669"/>
    <property type="project" value="UniProtKB-KW"/>
</dbReference>
<keyword evidence="3 4" id="KW-0808">Transferase</keyword>
<dbReference type="InterPro" id="IPR019880">
    <property type="entry name" value="OxyQ"/>
</dbReference>
<dbReference type="Pfam" id="PF00155">
    <property type="entry name" value="Aminotran_1_2"/>
    <property type="match status" value="1"/>
</dbReference>
<dbReference type="InterPro" id="IPR050881">
    <property type="entry name" value="LL-DAP_aminotransferase"/>
</dbReference>
<organism evidence="6 7">
    <name type="scientific">Actinophytocola algeriensis</name>
    <dbReference type="NCBI Taxonomy" id="1768010"/>
    <lineage>
        <taxon>Bacteria</taxon>
        <taxon>Bacillati</taxon>
        <taxon>Actinomycetota</taxon>
        <taxon>Actinomycetes</taxon>
        <taxon>Pseudonocardiales</taxon>
        <taxon>Pseudonocardiaceae</taxon>
    </lineage>
</organism>